<protein>
    <submittedName>
        <fullName evidence="2">Uncharacterized protein</fullName>
    </submittedName>
</protein>
<reference evidence="2" key="1">
    <citation type="submission" date="2021-02" db="EMBL/GenBank/DDBJ databases">
        <authorList>
            <person name="Nowell W R."/>
        </authorList>
    </citation>
    <scope>NUCLEOTIDE SEQUENCE</scope>
</reference>
<dbReference type="AlphaFoldDB" id="A0A815R0U3"/>
<feature type="compositionally biased region" description="Polar residues" evidence="1">
    <location>
        <begin position="200"/>
        <end position="218"/>
    </location>
</feature>
<keyword evidence="4" id="KW-1185">Reference proteome</keyword>
<evidence type="ECO:0000313" key="4">
    <source>
        <dbReference type="Proteomes" id="UP000663829"/>
    </source>
</evidence>
<organism evidence="2 4">
    <name type="scientific">Didymodactylos carnosus</name>
    <dbReference type="NCBI Taxonomy" id="1234261"/>
    <lineage>
        <taxon>Eukaryota</taxon>
        <taxon>Metazoa</taxon>
        <taxon>Spiralia</taxon>
        <taxon>Gnathifera</taxon>
        <taxon>Rotifera</taxon>
        <taxon>Eurotatoria</taxon>
        <taxon>Bdelloidea</taxon>
        <taxon>Philodinida</taxon>
        <taxon>Philodinidae</taxon>
        <taxon>Didymodactylos</taxon>
    </lineage>
</organism>
<evidence type="ECO:0000313" key="3">
    <source>
        <dbReference type="EMBL" id="CAF4338710.1"/>
    </source>
</evidence>
<dbReference type="EMBL" id="CAJOBC010086016">
    <property type="protein sequence ID" value="CAF4338710.1"/>
    <property type="molecule type" value="Genomic_DNA"/>
</dbReference>
<comment type="caution">
    <text evidence="2">The sequence shown here is derived from an EMBL/GenBank/DDBJ whole genome shotgun (WGS) entry which is preliminary data.</text>
</comment>
<feature type="non-terminal residue" evidence="2">
    <location>
        <position position="1"/>
    </location>
</feature>
<proteinExistence type="predicted"/>
<sequence>MVISCQKIHFEILTWKDSLTVRSHERYPDRDIFAKHFGKIHYSKYREGARKLLIGLTQQQREKIIEDVKEMYPGIAQCFKLNLPFKNSFLRDVQILHPSLQSVRNTDQIVPVNREIIKAIQKSSSLYTGELAKVKVAMERMENEKQERRSAEEIDKQILKEVEQLLLKQKDLQRQQQGARSIISDEVSKRTSKNVKKCFSSYQDQSNLRRSSQLANKR</sequence>
<dbReference type="Proteomes" id="UP000681722">
    <property type="component" value="Unassembled WGS sequence"/>
</dbReference>
<dbReference type="EMBL" id="CAJNOQ010020547">
    <property type="protein sequence ID" value="CAF1470921.1"/>
    <property type="molecule type" value="Genomic_DNA"/>
</dbReference>
<gene>
    <name evidence="2" type="ORF">GPM918_LOCUS35461</name>
    <name evidence="3" type="ORF">SRO942_LOCUS36180</name>
</gene>
<name>A0A815R0U3_9BILA</name>
<feature type="region of interest" description="Disordered" evidence="1">
    <location>
        <begin position="178"/>
        <end position="218"/>
    </location>
</feature>
<dbReference type="Proteomes" id="UP000663829">
    <property type="component" value="Unassembled WGS sequence"/>
</dbReference>
<evidence type="ECO:0000313" key="2">
    <source>
        <dbReference type="EMBL" id="CAF1470921.1"/>
    </source>
</evidence>
<accession>A0A815R0U3</accession>
<evidence type="ECO:0000256" key="1">
    <source>
        <dbReference type="SAM" id="MobiDB-lite"/>
    </source>
</evidence>